<keyword evidence="1" id="KW-1133">Transmembrane helix</keyword>
<feature type="transmembrane region" description="Helical" evidence="1">
    <location>
        <begin position="29"/>
        <end position="45"/>
    </location>
</feature>
<name>A0A7N2R5J7_QUELO</name>
<evidence type="ECO:0000313" key="3">
    <source>
        <dbReference type="Proteomes" id="UP000594261"/>
    </source>
</evidence>
<dbReference type="EnsemblPlants" id="QL05p073939:mrna">
    <property type="protein sequence ID" value="QL05p073939:mrna"/>
    <property type="gene ID" value="QL05p073939"/>
</dbReference>
<evidence type="ECO:0000256" key="1">
    <source>
        <dbReference type="SAM" id="Phobius"/>
    </source>
</evidence>
<keyword evidence="1" id="KW-0472">Membrane</keyword>
<dbReference type="Proteomes" id="UP000594261">
    <property type="component" value="Chromosome 5"/>
</dbReference>
<keyword evidence="1" id="KW-0812">Transmembrane</keyword>
<sequence>MLWAIAGSDKLEKTKVRRNLVGERSLEGLGLRTLLFVVVGLFLLGNSFSYGERTFCATHYHNAGAPVVLENLECSSWFLSKNKRI</sequence>
<reference evidence="2 3" key="1">
    <citation type="journal article" date="2016" name="G3 (Bethesda)">
        <title>First Draft Assembly and Annotation of the Genome of a California Endemic Oak Quercus lobata Nee (Fagaceae).</title>
        <authorList>
            <person name="Sork V.L."/>
            <person name="Fitz-Gibbon S.T."/>
            <person name="Puiu D."/>
            <person name="Crepeau M."/>
            <person name="Gugger P.F."/>
            <person name="Sherman R."/>
            <person name="Stevens K."/>
            <person name="Langley C.H."/>
            <person name="Pellegrini M."/>
            <person name="Salzberg S.L."/>
        </authorList>
    </citation>
    <scope>NUCLEOTIDE SEQUENCE [LARGE SCALE GENOMIC DNA]</scope>
    <source>
        <strain evidence="2 3">cv. SW786</strain>
    </source>
</reference>
<proteinExistence type="predicted"/>
<dbReference type="AlphaFoldDB" id="A0A7N2R5J7"/>
<dbReference type="EMBL" id="LRBV02000005">
    <property type="status" value="NOT_ANNOTATED_CDS"/>
    <property type="molecule type" value="Genomic_DNA"/>
</dbReference>
<keyword evidence="3" id="KW-1185">Reference proteome</keyword>
<dbReference type="Gramene" id="QL05p073939:mrna">
    <property type="protein sequence ID" value="QL05p073939:mrna"/>
    <property type="gene ID" value="QL05p073939"/>
</dbReference>
<organism evidence="2 3">
    <name type="scientific">Quercus lobata</name>
    <name type="common">Valley oak</name>
    <dbReference type="NCBI Taxonomy" id="97700"/>
    <lineage>
        <taxon>Eukaryota</taxon>
        <taxon>Viridiplantae</taxon>
        <taxon>Streptophyta</taxon>
        <taxon>Embryophyta</taxon>
        <taxon>Tracheophyta</taxon>
        <taxon>Spermatophyta</taxon>
        <taxon>Magnoliopsida</taxon>
        <taxon>eudicotyledons</taxon>
        <taxon>Gunneridae</taxon>
        <taxon>Pentapetalae</taxon>
        <taxon>rosids</taxon>
        <taxon>fabids</taxon>
        <taxon>Fagales</taxon>
        <taxon>Fagaceae</taxon>
        <taxon>Quercus</taxon>
    </lineage>
</organism>
<reference evidence="2" key="2">
    <citation type="submission" date="2021-01" db="UniProtKB">
        <authorList>
            <consortium name="EnsemblPlants"/>
        </authorList>
    </citation>
    <scope>IDENTIFICATION</scope>
</reference>
<accession>A0A7N2R5J7</accession>
<evidence type="ECO:0000313" key="2">
    <source>
        <dbReference type="EnsemblPlants" id="QL05p073939:mrna"/>
    </source>
</evidence>
<dbReference type="InParanoid" id="A0A7N2R5J7"/>
<protein>
    <submittedName>
        <fullName evidence="2">Uncharacterized protein</fullName>
    </submittedName>
</protein>